<name>A0ABN1FAG1_9PROT</name>
<dbReference type="Proteomes" id="UP001501588">
    <property type="component" value="Unassembled WGS sequence"/>
</dbReference>
<dbReference type="PANTHER" id="PTHR30007:SF1">
    <property type="entry name" value="BLR1914 PROTEIN"/>
    <property type="match status" value="1"/>
</dbReference>
<sequence>MKCDWNGLPLDFHLTGGEASDSRQFETLLGIGSDIDPRAVVTDKGCDSKANRNATRDRGIAPLIPHKANAKGWPGFFPKALYRGRARIEQAIGKLKRFKRIALRCEKTAENHAALVAFACGLILVKSVHTA</sequence>
<feature type="domain" description="Transposase IS4-like" evidence="1">
    <location>
        <begin position="6"/>
        <end position="71"/>
    </location>
</feature>
<reference evidence="2 3" key="1">
    <citation type="journal article" date="2019" name="Int. J. Syst. Evol. Microbiol.">
        <title>The Global Catalogue of Microorganisms (GCM) 10K type strain sequencing project: providing services to taxonomists for standard genome sequencing and annotation.</title>
        <authorList>
            <consortium name="The Broad Institute Genomics Platform"/>
            <consortium name="The Broad Institute Genome Sequencing Center for Infectious Disease"/>
            <person name="Wu L."/>
            <person name="Ma J."/>
        </authorList>
    </citation>
    <scope>NUCLEOTIDE SEQUENCE [LARGE SCALE GENOMIC DNA]</scope>
    <source>
        <strain evidence="2 3">JCM 9933</strain>
    </source>
</reference>
<proteinExistence type="predicted"/>
<dbReference type="Pfam" id="PF01609">
    <property type="entry name" value="DDE_Tnp_1"/>
    <property type="match status" value="2"/>
</dbReference>
<dbReference type="EMBL" id="BAAAFZ010000035">
    <property type="protein sequence ID" value="GAA0586429.1"/>
    <property type="molecule type" value="Genomic_DNA"/>
</dbReference>
<dbReference type="InterPro" id="IPR002559">
    <property type="entry name" value="Transposase_11"/>
</dbReference>
<feature type="domain" description="Transposase IS4-like" evidence="1">
    <location>
        <begin position="80"/>
        <end position="120"/>
    </location>
</feature>
<evidence type="ECO:0000313" key="3">
    <source>
        <dbReference type="Proteomes" id="UP001501588"/>
    </source>
</evidence>
<evidence type="ECO:0000313" key="2">
    <source>
        <dbReference type="EMBL" id="GAA0586429.1"/>
    </source>
</evidence>
<organism evidence="2 3">
    <name type="scientific">Craurococcus roseus</name>
    <dbReference type="NCBI Taxonomy" id="77585"/>
    <lineage>
        <taxon>Bacteria</taxon>
        <taxon>Pseudomonadati</taxon>
        <taxon>Pseudomonadota</taxon>
        <taxon>Alphaproteobacteria</taxon>
        <taxon>Acetobacterales</taxon>
        <taxon>Acetobacteraceae</taxon>
        <taxon>Craurococcus</taxon>
    </lineage>
</organism>
<keyword evidence="3" id="KW-1185">Reference proteome</keyword>
<comment type="caution">
    <text evidence="2">The sequence shown here is derived from an EMBL/GenBank/DDBJ whole genome shotgun (WGS) entry which is preliminary data.</text>
</comment>
<accession>A0ABN1FAG1</accession>
<dbReference type="PANTHER" id="PTHR30007">
    <property type="entry name" value="PHP DOMAIN PROTEIN"/>
    <property type="match status" value="1"/>
</dbReference>
<evidence type="ECO:0000259" key="1">
    <source>
        <dbReference type="Pfam" id="PF01609"/>
    </source>
</evidence>
<protein>
    <recommendedName>
        <fullName evidence="1">Transposase IS4-like domain-containing protein</fullName>
    </recommendedName>
</protein>
<gene>
    <name evidence="2" type="ORF">GCM10009416_26040</name>
</gene>